<reference evidence="3 4" key="1">
    <citation type="submission" date="2024-01" db="EMBL/GenBank/DDBJ databases">
        <title>Genome insights into Plantactinospora sonchi sp. nov.</title>
        <authorList>
            <person name="Wang L."/>
        </authorList>
    </citation>
    <scope>NUCLEOTIDE SEQUENCE [LARGE SCALE GENOMIC DNA]</scope>
    <source>
        <strain evidence="3 4">NEAU-QY2</strain>
    </source>
</reference>
<organism evidence="3 4">
    <name type="scientific">Plantactinospora sonchi</name>
    <dbReference type="NCBI Taxonomy" id="1544735"/>
    <lineage>
        <taxon>Bacteria</taxon>
        <taxon>Bacillati</taxon>
        <taxon>Actinomycetota</taxon>
        <taxon>Actinomycetes</taxon>
        <taxon>Micromonosporales</taxon>
        <taxon>Micromonosporaceae</taxon>
        <taxon>Plantactinospora</taxon>
    </lineage>
</organism>
<evidence type="ECO:0000313" key="4">
    <source>
        <dbReference type="Proteomes" id="UP001332243"/>
    </source>
</evidence>
<keyword evidence="2" id="KW-1133">Transmembrane helix</keyword>
<dbReference type="Proteomes" id="UP001332243">
    <property type="component" value="Unassembled WGS sequence"/>
</dbReference>
<feature type="transmembrane region" description="Helical" evidence="2">
    <location>
        <begin position="131"/>
        <end position="153"/>
    </location>
</feature>
<keyword evidence="4" id="KW-1185">Reference proteome</keyword>
<dbReference type="EMBL" id="JAZGQK010000003">
    <property type="protein sequence ID" value="MEE6257548.1"/>
    <property type="molecule type" value="Genomic_DNA"/>
</dbReference>
<dbReference type="RefSeq" id="WP_331212676.1">
    <property type="nucleotide sequence ID" value="NZ_JAZGQK010000003.1"/>
</dbReference>
<feature type="region of interest" description="Disordered" evidence="1">
    <location>
        <begin position="273"/>
        <end position="358"/>
    </location>
</feature>
<name>A0ABU7RM50_9ACTN</name>
<feature type="transmembrane region" description="Helical" evidence="2">
    <location>
        <begin position="190"/>
        <end position="212"/>
    </location>
</feature>
<gene>
    <name evidence="3" type="ORF">V1633_03465</name>
</gene>
<feature type="transmembrane region" description="Helical" evidence="2">
    <location>
        <begin position="159"/>
        <end position="178"/>
    </location>
</feature>
<comment type="caution">
    <text evidence="3">The sequence shown here is derived from an EMBL/GenBank/DDBJ whole genome shotgun (WGS) entry which is preliminary data.</text>
</comment>
<evidence type="ECO:0000256" key="1">
    <source>
        <dbReference type="SAM" id="MobiDB-lite"/>
    </source>
</evidence>
<proteinExistence type="predicted"/>
<accession>A0ABU7RM50</accession>
<evidence type="ECO:0000256" key="2">
    <source>
        <dbReference type="SAM" id="Phobius"/>
    </source>
</evidence>
<sequence>MTHLTEQEIARYVDRVRAALSDLPPATRDELLEDLPEHLAEVAAEAGTAAGVGGAAGSLVDRLGPPEAYARELRAAAGVAPPAATVNLDQRVGAVVRKGRARLRAVDLKLGPVIGYERLSDYLRLLRPAWWVLRGYLAAMLIAFVAGGSYGLLPRLGGSNLAALLLLAATVTGSIWLGRRTARMTGRSKLMLNLGTGALVLFGLAGFLNAGINGPVVEYQPVYTDEYSGIRDVYVYDSEGRLLEGVRLFDQNGQPIRLGEPWCAEAQQRLQAGDDPYYNDPAQQPYPYCPEGAPFRLHPTSPPAPAGPVATPSGTVGPTPGDGGAPTPSDGGAPTPSEDAGPTTGEDADPEVAPTPTT</sequence>
<keyword evidence="2" id="KW-0472">Membrane</keyword>
<evidence type="ECO:0000313" key="3">
    <source>
        <dbReference type="EMBL" id="MEE6257548.1"/>
    </source>
</evidence>
<feature type="compositionally biased region" description="Low complexity" evidence="1">
    <location>
        <begin position="307"/>
        <end position="337"/>
    </location>
</feature>
<keyword evidence="2" id="KW-0812">Transmembrane</keyword>
<protein>
    <submittedName>
        <fullName evidence="3">Uncharacterized protein</fullName>
    </submittedName>
</protein>
<dbReference type="Pfam" id="PF22564">
    <property type="entry name" value="HAAS"/>
    <property type="match status" value="1"/>
</dbReference>